<name>A0A6C0CEF4_9ZZZZ</name>
<feature type="region of interest" description="Disordered" evidence="1">
    <location>
        <begin position="79"/>
        <end position="116"/>
    </location>
</feature>
<feature type="compositionally biased region" description="Low complexity" evidence="1">
    <location>
        <begin position="94"/>
        <end position="109"/>
    </location>
</feature>
<evidence type="ECO:0000313" key="2">
    <source>
        <dbReference type="EMBL" id="QHT02687.1"/>
    </source>
</evidence>
<evidence type="ECO:0000256" key="1">
    <source>
        <dbReference type="SAM" id="MobiDB-lite"/>
    </source>
</evidence>
<dbReference type="AlphaFoldDB" id="A0A6C0CEF4"/>
<proteinExistence type="predicted"/>
<dbReference type="InterPro" id="IPR013320">
    <property type="entry name" value="ConA-like_dom_sf"/>
</dbReference>
<dbReference type="EMBL" id="MN739396">
    <property type="protein sequence ID" value="QHT02687.1"/>
    <property type="molecule type" value="Genomic_DNA"/>
</dbReference>
<sequence>MSNTIPSTNISIKDDLHIRWTDANGHELIGVSETSSPYKMSDLRGALFTDGSTIASTGSIKISDIKGKHFAQKFNTEDKTVHSTNSAHDTRLYGTTASSSNSGSGNTSNRRAKLQTGQLSTKPYSIMLITPHGRGSSDSPGLVVDRTNSDAVDEATVWFKVVNHNTYRLVQMGIIKKDNALTWSQQLAYLHNKHAIYADRMGFHGWGYHNYTGSRDDLSSSSSIAEPAYKSGTYGSKLNTNFHNIIGKTAGTMRSSYSSISSNAGGSVFWFFTDSLENYTSYRGDSILSNHGLKIKWYTATLDVKFTSGSSEIKPQSGTWSQSDLTNIFSGMYISDTTNVSLTNGVFIGKVYTDSITMYRETGVSSLTEITSSTTGTDTITISGYLYWTLATTATYSNPVILGPPHAVLPRYHADSAGGSPSSITEWAFYIGDTTSSATNTFEYDIRDTEPSGTTFSYSVTYISKPQEINYYWKYYAYGSNIGTTYVYWYSGSTLNLLRSISGQQHTGTTQTWLSYTEDLSSYAGQTGYIVYGYKVGTSFRQDIQFDEMSIDIVGSTTTLAPDSGLWLKYTSYTTSLSSISTYITSMGWSGISTSTSASNKWNLDAGGTPSGGTGGTRDASGSSTGKYIYFEGSYPNYSSSARYYWFRSKNTFTLGSS</sequence>
<organism evidence="2">
    <name type="scientific">viral metagenome</name>
    <dbReference type="NCBI Taxonomy" id="1070528"/>
    <lineage>
        <taxon>unclassified sequences</taxon>
        <taxon>metagenomes</taxon>
        <taxon>organismal metagenomes</taxon>
    </lineage>
</organism>
<reference evidence="2" key="1">
    <citation type="journal article" date="2020" name="Nature">
        <title>Giant virus diversity and host interactions through global metagenomics.</title>
        <authorList>
            <person name="Schulz F."/>
            <person name="Roux S."/>
            <person name="Paez-Espino D."/>
            <person name="Jungbluth S."/>
            <person name="Walsh D.A."/>
            <person name="Denef V.J."/>
            <person name="McMahon K.D."/>
            <person name="Konstantinidis K.T."/>
            <person name="Eloe-Fadrosh E.A."/>
            <person name="Kyrpides N.C."/>
            <person name="Woyke T."/>
        </authorList>
    </citation>
    <scope>NUCLEOTIDE SEQUENCE</scope>
    <source>
        <strain evidence="2">GVMAG-M-3300020595-32</strain>
    </source>
</reference>
<accession>A0A6C0CEF4</accession>
<protein>
    <submittedName>
        <fullName evidence="2">Uncharacterized protein</fullName>
    </submittedName>
</protein>
<dbReference type="SUPFAM" id="SSF49899">
    <property type="entry name" value="Concanavalin A-like lectins/glucanases"/>
    <property type="match status" value="1"/>
</dbReference>